<reference evidence="1 2" key="1">
    <citation type="submission" date="2023-08" db="EMBL/GenBank/DDBJ databases">
        <title>Rhodoferax potami sp. nov. and Rhodoferax mekongensis sp. nov., isolated from the Mekong River in Thailand.</title>
        <authorList>
            <person name="Kitikhun S."/>
            <person name="Charoenyingcharoen P."/>
            <person name="Siriarchawattana P."/>
            <person name="Likhitrattanapisal S."/>
            <person name="Nilsakha T."/>
            <person name="Chanpet A."/>
            <person name="Rattanawaree P."/>
            <person name="Ingsriswang S."/>
        </authorList>
    </citation>
    <scope>NUCLEOTIDE SEQUENCE [LARGE SCALE GENOMIC DNA]</scope>
    <source>
        <strain evidence="1 2">TBRC 17660</strain>
    </source>
</reference>
<dbReference type="PANTHER" id="PTHR45458">
    <property type="entry name" value="SHORT-CHAIN DEHYDROGENASE/REDUCTASE SDR"/>
    <property type="match status" value="1"/>
</dbReference>
<protein>
    <submittedName>
        <fullName evidence="1">SDR family oxidoreductase</fullName>
    </submittedName>
</protein>
<comment type="caution">
    <text evidence="1">The sequence shown here is derived from an EMBL/GenBank/DDBJ whole genome shotgun (WGS) entry which is preliminary data.</text>
</comment>
<dbReference type="Pfam" id="PF00106">
    <property type="entry name" value="adh_short"/>
    <property type="match status" value="1"/>
</dbReference>
<dbReference type="InterPro" id="IPR052184">
    <property type="entry name" value="SDR_enzymes"/>
</dbReference>
<dbReference type="InterPro" id="IPR002347">
    <property type="entry name" value="SDR_fam"/>
</dbReference>
<dbReference type="Gene3D" id="3.40.50.720">
    <property type="entry name" value="NAD(P)-binding Rossmann-like Domain"/>
    <property type="match status" value="1"/>
</dbReference>
<dbReference type="SUPFAM" id="SSF51735">
    <property type="entry name" value="NAD(P)-binding Rossmann-fold domains"/>
    <property type="match status" value="1"/>
</dbReference>
<evidence type="ECO:0000313" key="1">
    <source>
        <dbReference type="EMBL" id="MDT7518349.1"/>
    </source>
</evidence>
<dbReference type="EMBL" id="JAVBIK010000001">
    <property type="protein sequence ID" value="MDT7518349.1"/>
    <property type="molecule type" value="Genomic_DNA"/>
</dbReference>
<proteinExistence type="predicted"/>
<keyword evidence="2" id="KW-1185">Reference proteome</keyword>
<dbReference type="PANTHER" id="PTHR45458:SF1">
    <property type="entry name" value="SHORT CHAIN DEHYDROGENASE"/>
    <property type="match status" value="1"/>
</dbReference>
<organism evidence="1 2">
    <name type="scientific">Rhodoferax potami</name>
    <dbReference type="NCBI Taxonomy" id="3068338"/>
    <lineage>
        <taxon>Bacteria</taxon>
        <taxon>Pseudomonadati</taxon>
        <taxon>Pseudomonadota</taxon>
        <taxon>Betaproteobacteria</taxon>
        <taxon>Burkholderiales</taxon>
        <taxon>Comamonadaceae</taxon>
        <taxon>Rhodoferax</taxon>
    </lineage>
</organism>
<sequence>MKTILIVGASRGIGLELVPQYLEAGERVIATARDAAGLERLRDLGAQAMKLDVTNPASVSGLSWQLDGEKIDRAYYVAGVFSADDAKSPPTQQAFDAMMHANVLGAMQALPQVAPWVEEARGQFVFITSDFGQIGGVESSRAWVYHVSKAALNMAVVAAQPDYPNAQFLLIHPGWVRTDMGTPDAPLLPEESVAAIRATVAARTTRSTGFSSRDVPYLRWDGTPFSSW</sequence>
<dbReference type="PRINTS" id="PR00081">
    <property type="entry name" value="GDHRDH"/>
</dbReference>
<accession>A0ABU3KKN9</accession>
<dbReference type="RefSeq" id="WP_313874121.1">
    <property type="nucleotide sequence ID" value="NZ_JAVBIK010000001.1"/>
</dbReference>
<dbReference type="InterPro" id="IPR036291">
    <property type="entry name" value="NAD(P)-bd_dom_sf"/>
</dbReference>
<dbReference type="NCBIfam" id="NF005403">
    <property type="entry name" value="PRK06953.1"/>
    <property type="match status" value="1"/>
</dbReference>
<name>A0ABU3KKN9_9BURK</name>
<gene>
    <name evidence="1" type="ORF">RAE19_06330</name>
</gene>
<dbReference type="Proteomes" id="UP001321700">
    <property type="component" value="Unassembled WGS sequence"/>
</dbReference>
<evidence type="ECO:0000313" key="2">
    <source>
        <dbReference type="Proteomes" id="UP001321700"/>
    </source>
</evidence>